<accession>A0A6I2RN88</accession>
<dbReference type="InterPro" id="IPR001387">
    <property type="entry name" value="Cro/C1-type_HTH"/>
</dbReference>
<dbReference type="InterPro" id="IPR010982">
    <property type="entry name" value="Lambda_DNA-bd_dom_sf"/>
</dbReference>
<feature type="domain" description="HTH cro/C1-type" evidence="1">
    <location>
        <begin position="20"/>
        <end position="74"/>
    </location>
</feature>
<dbReference type="PROSITE" id="PS50943">
    <property type="entry name" value="HTH_CROC1"/>
    <property type="match status" value="1"/>
</dbReference>
<evidence type="ECO:0000313" key="4">
    <source>
        <dbReference type="Proteomes" id="UP000429811"/>
    </source>
</evidence>
<proteinExistence type="predicted"/>
<evidence type="ECO:0000259" key="1">
    <source>
        <dbReference type="PROSITE" id="PS50943"/>
    </source>
</evidence>
<evidence type="ECO:0000313" key="3">
    <source>
        <dbReference type="EMBL" id="MSB51278.1"/>
    </source>
</evidence>
<dbReference type="SMART" id="SM00530">
    <property type="entry name" value="HTH_XRE"/>
    <property type="match status" value="1"/>
</dbReference>
<organism evidence="3 4">
    <name type="scientific">Flavonifractor plautii</name>
    <name type="common">Fusobacterium plautii</name>
    <dbReference type="NCBI Taxonomy" id="292800"/>
    <lineage>
        <taxon>Bacteria</taxon>
        <taxon>Bacillati</taxon>
        <taxon>Bacillota</taxon>
        <taxon>Clostridia</taxon>
        <taxon>Eubacteriales</taxon>
        <taxon>Oscillospiraceae</taxon>
        <taxon>Flavonifractor</taxon>
    </lineage>
</organism>
<name>A0A6I2RN88_FLAPL</name>
<dbReference type="GO" id="GO:0003677">
    <property type="term" value="F:DNA binding"/>
    <property type="evidence" value="ECO:0007669"/>
    <property type="project" value="InterPro"/>
</dbReference>
<reference evidence="4 5" key="1">
    <citation type="journal article" date="2019" name="Nat. Med.">
        <title>A library of human gut bacterial isolates paired with longitudinal multiomics data enables mechanistic microbiome research.</title>
        <authorList>
            <person name="Poyet M."/>
            <person name="Groussin M."/>
            <person name="Gibbons S.M."/>
            <person name="Avila-Pacheco J."/>
            <person name="Jiang X."/>
            <person name="Kearney S.M."/>
            <person name="Perrotta A.R."/>
            <person name="Berdy B."/>
            <person name="Zhao S."/>
            <person name="Lieberman T.D."/>
            <person name="Swanson P.K."/>
            <person name="Smith M."/>
            <person name="Roesemann S."/>
            <person name="Alexander J.E."/>
            <person name="Rich S.A."/>
            <person name="Livny J."/>
            <person name="Vlamakis H."/>
            <person name="Clish C."/>
            <person name="Bullock K."/>
            <person name="Deik A."/>
            <person name="Scott J."/>
            <person name="Pierce K.A."/>
            <person name="Xavier R.J."/>
            <person name="Alm E.J."/>
        </authorList>
    </citation>
    <scope>NUCLEOTIDE SEQUENCE [LARGE SCALE GENOMIC DNA]</scope>
    <source>
        <strain evidence="2 5">BIOML-A2</strain>
        <strain evidence="3 4">BIOML-A5</strain>
    </source>
</reference>
<evidence type="ECO:0000313" key="5">
    <source>
        <dbReference type="Proteomes" id="UP000434475"/>
    </source>
</evidence>
<dbReference type="Pfam" id="PF01381">
    <property type="entry name" value="HTH_3"/>
    <property type="match status" value="1"/>
</dbReference>
<dbReference type="Proteomes" id="UP000434475">
    <property type="component" value="Unassembled WGS sequence"/>
</dbReference>
<sequence>MEGVAVKEKKSLHVEMGQRIRNRRKELKWSRETLSEKTDVSARFLTCVENGQSGLSLESLGRMSCALGVSTDFLLFGSGTAPIPNDLADALASIPPDYHDLLVKQVRLFSDIIK</sequence>
<comment type="caution">
    <text evidence="3">The sequence shown here is derived from an EMBL/GenBank/DDBJ whole genome shotgun (WGS) entry which is preliminary data.</text>
</comment>
<gene>
    <name evidence="3" type="ORF">GKE90_21770</name>
    <name evidence="2" type="ORF">GKE97_11955</name>
</gene>
<evidence type="ECO:0000313" key="2">
    <source>
        <dbReference type="EMBL" id="MSB20234.1"/>
    </source>
</evidence>
<dbReference type="SUPFAM" id="SSF47413">
    <property type="entry name" value="lambda repressor-like DNA-binding domains"/>
    <property type="match status" value="1"/>
</dbReference>
<dbReference type="AlphaFoldDB" id="A0A6I2RN88"/>
<dbReference type="EMBL" id="WKPR01000011">
    <property type="protein sequence ID" value="MSB20234.1"/>
    <property type="molecule type" value="Genomic_DNA"/>
</dbReference>
<dbReference type="CDD" id="cd00093">
    <property type="entry name" value="HTH_XRE"/>
    <property type="match status" value="1"/>
</dbReference>
<protein>
    <submittedName>
        <fullName evidence="3">Helix-turn-helix domain-containing protein</fullName>
    </submittedName>
</protein>
<dbReference type="Proteomes" id="UP000429811">
    <property type="component" value="Unassembled WGS sequence"/>
</dbReference>
<dbReference type="Gene3D" id="1.10.260.40">
    <property type="entry name" value="lambda repressor-like DNA-binding domains"/>
    <property type="match status" value="1"/>
</dbReference>
<dbReference type="EMBL" id="WKPO01000069">
    <property type="protein sequence ID" value="MSB51278.1"/>
    <property type="molecule type" value="Genomic_DNA"/>
</dbReference>